<evidence type="ECO:0000313" key="2">
    <source>
        <dbReference type="EMBL" id="OBZ77321.1"/>
    </source>
</evidence>
<reference evidence="2 3" key="1">
    <citation type="submission" date="2016-03" db="EMBL/GenBank/DDBJ databases">
        <title>Whole genome sequencing of Grifola frondosa 9006-11.</title>
        <authorList>
            <person name="Min B."/>
            <person name="Park H."/>
            <person name="Kim J.-G."/>
            <person name="Cho H."/>
            <person name="Oh Y.-L."/>
            <person name="Kong W.-S."/>
            <person name="Choi I.-G."/>
        </authorList>
    </citation>
    <scope>NUCLEOTIDE SEQUENCE [LARGE SCALE GENOMIC DNA]</scope>
    <source>
        <strain evidence="2 3">9006-11</strain>
    </source>
</reference>
<evidence type="ECO:0000313" key="3">
    <source>
        <dbReference type="Proteomes" id="UP000092993"/>
    </source>
</evidence>
<organism evidence="2 3">
    <name type="scientific">Grifola frondosa</name>
    <name type="common">Maitake</name>
    <name type="synonym">Polyporus frondosus</name>
    <dbReference type="NCBI Taxonomy" id="5627"/>
    <lineage>
        <taxon>Eukaryota</taxon>
        <taxon>Fungi</taxon>
        <taxon>Dikarya</taxon>
        <taxon>Basidiomycota</taxon>
        <taxon>Agaricomycotina</taxon>
        <taxon>Agaricomycetes</taxon>
        <taxon>Polyporales</taxon>
        <taxon>Grifolaceae</taxon>
        <taxon>Grifola</taxon>
    </lineage>
</organism>
<accession>A0A1C7MKC3</accession>
<name>A0A1C7MKC3_GRIFR</name>
<dbReference type="Proteomes" id="UP000092993">
    <property type="component" value="Unassembled WGS sequence"/>
</dbReference>
<gene>
    <name evidence="2" type="ORF">A0H81_02885</name>
</gene>
<comment type="caution">
    <text evidence="2">The sequence shown here is derived from an EMBL/GenBank/DDBJ whole genome shotgun (WGS) entry which is preliminary data.</text>
</comment>
<dbReference type="EMBL" id="LUGG01000002">
    <property type="protein sequence ID" value="OBZ77321.1"/>
    <property type="molecule type" value="Genomic_DNA"/>
</dbReference>
<dbReference type="AlphaFoldDB" id="A0A1C7MKC3"/>
<feature type="region of interest" description="Disordered" evidence="1">
    <location>
        <begin position="1"/>
        <end position="81"/>
    </location>
</feature>
<keyword evidence="3" id="KW-1185">Reference proteome</keyword>
<protein>
    <submittedName>
        <fullName evidence="2">Uncharacterized protein</fullName>
    </submittedName>
</protein>
<sequence>MDQPQEETVDDGGESEDAMQRPVTPRQRQPRSWRQRVETVQVVRIEDRSGSMRRSALRRAPTQERQTNEGLCPPPSTHLVQPARLVPRPSARARTPLWNAEELKLAAGDLHNGRRRLRAF</sequence>
<evidence type="ECO:0000256" key="1">
    <source>
        <dbReference type="SAM" id="MobiDB-lite"/>
    </source>
</evidence>
<proteinExistence type="predicted"/>
<feature type="compositionally biased region" description="Acidic residues" evidence="1">
    <location>
        <begin position="1"/>
        <end position="17"/>
    </location>
</feature>